<dbReference type="RefSeq" id="WP_092404852.1">
    <property type="nucleotide sequence ID" value="NZ_FOVF01000003.1"/>
</dbReference>
<keyword evidence="1" id="KW-0812">Transmembrane</keyword>
<keyword evidence="3" id="KW-1185">Reference proteome</keyword>
<proteinExistence type="predicted"/>
<dbReference type="Proteomes" id="UP000198575">
    <property type="component" value="Unassembled WGS sequence"/>
</dbReference>
<keyword evidence="1" id="KW-0472">Membrane</keyword>
<evidence type="ECO:0000313" key="3">
    <source>
        <dbReference type="Proteomes" id="UP000198575"/>
    </source>
</evidence>
<dbReference type="STRING" id="578942.SAMN05216289_103117"/>
<dbReference type="AlphaFoldDB" id="A0A1I4VWG2"/>
<accession>A0A1I4VWG2</accession>
<protein>
    <recommendedName>
        <fullName evidence="4">DUF4845 domain-containing protein</fullName>
    </recommendedName>
</protein>
<evidence type="ECO:0000313" key="2">
    <source>
        <dbReference type="EMBL" id="SFN05542.1"/>
    </source>
</evidence>
<sequence length="128" mass="14516">MSIRNRSRGITFIGFLVVLVVVGFFVYLGMRLVPMYIEYMGVVKSMEQVRSEPGAGNMSPEQVRRSLQFKFDAQYVESGAIPPEAIQVIRQGNAQTLRIRYERRVPFIHNLEILGTFDKSVNLSGADD</sequence>
<feature type="transmembrane region" description="Helical" evidence="1">
    <location>
        <begin position="12"/>
        <end position="30"/>
    </location>
</feature>
<dbReference type="OrthoDB" id="5734946at2"/>
<dbReference type="InterPro" id="IPR032314">
    <property type="entry name" value="DUF4845"/>
</dbReference>
<name>A0A1I4VWG2_9GAMM</name>
<gene>
    <name evidence="2" type="ORF">SAMN05216289_103117</name>
</gene>
<dbReference type="Pfam" id="PF16137">
    <property type="entry name" value="DUF4845"/>
    <property type="match status" value="1"/>
</dbReference>
<evidence type="ECO:0008006" key="4">
    <source>
        <dbReference type="Google" id="ProtNLM"/>
    </source>
</evidence>
<reference evidence="2 3" key="1">
    <citation type="submission" date="2016-10" db="EMBL/GenBank/DDBJ databases">
        <authorList>
            <person name="de Groot N.N."/>
        </authorList>
    </citation>
    <scope>NUCLEOTIDE SEQUENCE [LARGE SCALE GENOMIC DNA]</scope>
    <source>
        <strain evidence="2 3">CGMCC 1.7659</strain>
    </source>
</reference>
<evidence type="ECO:0000256" key="1">
    <source>
        <dbReference type="SAM" id="Phobius"/>
    </source>
</evidence>
<organism evidence="2 3">
    <name type="scientific">Dokdonella immobilis</name>
    <dbReference type="NCBI Taxonomy" id="578942"/>
    <lineage>
        <taxon>Bacteria</taxon>
        <taxon>Pseudomonadati</taxon>
        <taxon>Pseudomonadota</taxon>
        <taxon>Gammaproteobacteria</taxon>
        <taxon>Lysobacterales</taxon>
        <taxon>Rhodanobacteraceae</taxon>
        <taxon>Dokdonella</taxon>
    </lineage>
</organism>
<dbReference type="EMBL" id="FOVF01000003">
    <property type="protein sequence ID" value="SFN05542.1"/>
    <property type="molecule type" value="Genomic_DNA"/>
</dbReference>
<keyword evidence="1" id="KW-1133">Transmembrane helix</keyword>